<comment type="caution">
    <text evidence="1">The sequence shown here is derived from an EMBL/GenBank/DDBJ whole genome shotgun (WGS) entry which is preliminary data.</text>
</comment>
<accession>A0AAV6YZB4</accession>
<evidence type="ECO:0000313" key="1">
    <source>
        <dbReference type="EMBL" id="KAG8540365.1"/>
    </source>
</evidence>
<name>A0AAV6YZB4_ENGPU</name>
<proteinExistence type="predicted"/>
<dbReference type="Proteomes" id="UP000824782">
    <property type="component" value="Unassembled WGS sequence"/>
</dbReference>
<protein>
    <submittedName>
        <fullName evidence="1">Uncharacterized protein</fullName>
    </submittedName>
</protein>
<keyword evidence="2" id="KW-1185">Reference proteome</keyword>
<reference evidence="1" key="1">
    <citation type="thesis" date="2020" institute="ProQuest LLC" country="789 East Eisenhower Parkway, Ann Arbor, MI, USA">
        <title>Comparative Genomics and Chromosome Evolution.</title>
        <authorList>
            <person name="Mudd A.B."/>
        </authorList>
    </citation>
    <scope>NUCLEOTIDE SEQUENCE</scope>
    <source>
        <strain evidence="1">237g6f4</strain>
        <tissue evidence="1">Blood</tissue>
    </source>
</reference>
<evidence type="ECO:0000313" key="2">
    <source>
        <dbReference type="Proteomes" id="UP000824782"/>
    </source>
</evidence>
<organism evidence="1 2">
    <name type="scientific">Engystomops pustulosus</name>
    <name type="common">Tungara frog</name>
    <name type="synonym">Physalaemus pustulosus</name>
    <dbReference type="NCBI Taxonomy" id="76066"/>
    <lineage>
        <taxon>Eukaryota</taxon>
        <taxon>Metazoa</taxon>
        <taxon>Chordata</taxon>
        <taxon>Craniata</taxon>
        <taxon>Vertebrata</taxon>
        <taxon>Euteleostomi</taxon>
        <taxon>Amphibia</taxon>
        <taxon>Batrachia</taxon>
        <taxon>Anura</taxon>
        <taxon>Neobatrachia</taxon>
        <taxon>Hyloidea</taxon>
        <taxon>Leptodactylidae</taxon>
        <taxon>Leiuperinae</taxon>
        <taxon>Engystomops</taxon>
    </lineage>
</organism>
<gene>
    <name evidence="1" type="ORF">GDO81_019439</name>
</gene>
<dbReference type="AlphaFoldDB" id="A0AAV6YZB4"/>
<dbReference type="EMBL" id="WNYA01010717">
    <property type="protein sequence ID" value="KAG8540365.1"/>
    <property type="molecule type" value="Genomic_DNA"/>
</dbReference>
<sequence length="83" mass="9778">MSKTSYGCLNAPLEPHPPLPPAHRIGLGHQHRQHCNECNFIYLQMCKCFIHWTRRHWNLPMQRHEGSICEHRLTRKIGVSDLL</sequence>